<accession>A0A4D7CVX2</accession>
<dbReference type="SUPFAM" id="SSF53955">
    <property type="entry name" value="Lysozyme-like"/>
    <property type="match status" value="1"/>
</dbReference>
<evidence type="ECO:0000256" key="4">
    <source>
        <dbReference type="ARBA" id="ARBA00022670"/>
    </source>
</evidence>
<evidence type="ECO:0000256" key="14">
    <source>
        <dbReference type="SAM" id="MobiDB-lite"/>
    </source>
</evidence>
<feature type="compositionally biased region" description="Low complexity" evidence="14">
    <location>
        <begin position="734"/>
        <end position="750"/>
    </location>
</feature>
<dbReference type="GO" id="GO:0071555">
    <property type="term" value="P:cell wall organization"/>
    <property type="evidence" value="ECO:0007669"/>
    <property type="project" value="UniProtKB-KW"/>
</dbReference>
<evidence type="ECO:0000256" key="15">
    <source>
        <dbReference type="SAM" id="Phobius"/>
    </source>
</evidence>
<keyword evidence="10" id="KW-0511">Multifunctional enzyme</keyword>
<feature type="region of interest" description="Disordered" evidence="14">
    <location>
        <begin position="1"/>
        <end position="24"/>
    </location>
</feature>
<dbReference type="GO" id="GO:0009002">
    <property type="term" value="F:serine-type D-Ala-D-Ala carboxypeptidase activity"/>
    <property type="evidence" value="ECO:0007669"/>
    <property type="project" value="UniProtKB-EC"/>
</dbReference>
<dbReference type="SUPFAM" id="SSF56601">
    <property type="entry name" value="beta-lactamase/transpeptidase-like"/>
    <property type="match status" value="1"/>
</dbReference>
<name>A0A4D7CVX2_9ENTE</name>
<dbReference type="Gene3D" id="1.10.3810.10">
    <property type="entry name" value="Biosynthetic peptidoglycan transglycosylase-like"/>
    <property type="match status" value="1"/>
</dbReference>
<dbReference type="GO" id="GO:0030288">
    <property type="term" value="C:outer membrane-bounded periplasmic space"/>
    <property type="evidence" value="ECO:0007669"/>
    <property type="project" value="TreeGrafter"/>
</dbReference>
<dbReference type="AlphaFoldDB" id="A0A4D7CVX2"/>
<protein>
    <submittedName>
        <fullName evidence="18">PBP1A family penicillin-binding protein</fullName>
    </submittedName>
</protein>
<dbReference type="KEGG" id="vao:FA707_05220"/>
<keyword evidence="6" id="KW-0808">Transferase</keyword>
<keyword evidence="3" id="KW-0121">Carboxypeptidase</keyword>
<keyword evidence="7" id="KW-0378">Hydrolase</keyword>
<dbReference type="EMBL" id="CP039712">
    <property type="protein sequence ID" value="QCI86401.1"/>
    <property type="molecule type" value="Genomic_DNA"/>
</dbReference>
<comment type="similarity">
    <text evidence="1">In the C-terminal section; belongs to the transpeptidase family.</text>
</comment>
<feature type="compositionally biased region" description="Low complexity" evidence="14">
    <location>
        <begin position="673"/>
        <end position="685"/>
    </location>
</feature>
<evidence type="ECO:0000256" key="13">
    <source>
        <dbReference type="ARBA" id="ARBA00049902"/>
    </source>
</evidence>
<feature type="domain" description="Glycosyl transferase family 51" evidence="17">
    <location>
        <begin position="83"/>
        <end position="260"/>
    </location>
</feature>
<dbReference type="PANTHER" id="PTHR32282">
    <property type="entry name" value="BINDING PROTEIN TRANSPEPTIDASE, PUTATIVE-RELATED"/>
    <property type="match status" value="1"/>
</dbReference>
<evidence type="ECO:0000256" key="10">
    <source>
        <dbReference type="ARBA" id="ARBA00023268"/>
    </source>
</evidence>
<dbReference type="GO" id="GO:0008360">
    <property type="term" value="P:regulation of cell shape"/>
    <property type="evidence" value="ECO:0007669"/>
    <property type="project" value="UniProtKB-KW"/>
</dbReference>
<evidence type="ECO:0000259" key="16">
    <source>
        <dbReference type="Pfam" id="PF00905"/>
    </source>
</evidence>
<dbReference type="Pfam" id="PF00912">
    <property type="entry name" value="Transgly"/>
    <property type="match status" value="1"/>
</dbReference>
<evidence type="ECO:0000256" key="11">
    <source>
        <dbReference type="ARBA" id="ARBA00023316"/>
    </source>
</evidence>
<dbReference type="Gene3D" id="3.40.710.10">
    <property type="entry name" value="DD-peptidase/beta-lactamase superfamily"/>
    <property type="match status" value="1"/>
</dbReference>
<evidence type="ECO:0000256" key="1">
    <source>
        <dbReference type="ARBA" id="ARBA00007090"/>
    </source>
</evidence>
<feature type="transmembrane region" description="Helical" evidence="15">
    <location>
        <begin position="32"/>
        <end position="55"/>
    </location>
</feature>
<evidence type="ECO:0000256" key="9">
    <source>
        <dbReference type="ARBA" id="ARBA00022984"/>
    </source>
</evidence>
<evidence type="ECO:0000256" key="3">
    <source>
        <dbReference type="ARBA" id="ARBA00022645"/>
    </source>
</evidence>
<feature type="compositionally biased region" description="Basic and acidic residues" evidence="14">
    <location>
        <begin position="759"/>
        <end position="778"/>
    </location>
</feature>
<dbReference type="GO" id="GO:0008658">
    <property type="term" value="F:penicillin binding"/>
    <property type="evidence" value="ECO:0007669"/>
    <property type="project" value="InterPro"/>
</dbReference>
<dbReference type="InterPro" id="IPR023346">
    <property type="entry name" value="Lysozyme-like_dom_sf"/>
</dbReference>
<dbReference type="Pfam" id="PF00905">
    <property type="entry name" value="Transpeptidase"/>
    <property type="match status" value="1"/>
</dbReference>
<evidence type="ECO:0000256" key="6">
    <source>
        <dbReference type="ARBA" id="ARBA00022679"/>
    </source>
</evidence>
<keyword evidence="15" id="KW-0812">Transmembrane</keyword>
<dbReference type="InterPro" id="IPR001460">
    <property type="entry name" value="PCN-bd_Tpept"/>
</dbReference>
<comment type="catalytic activity">
    <reaction evidence="13">
        <text>[GlcNAc-(1-&gt;4)-Mur2Ac(oyl-L-Ala-gamma-D-Glu-L-Lys-D-Ala-D-Ala)](n)-di-trans,octa-cis-undecaprenyl diphosphate + beta-D-GlcNAc-(1-&gt;4)-Mur2Ac(oyl-L-Ala-gamma-D-Glu-L-Lys-D-Ala-D-Ala)-di-trans,octa-cis-undecaprenyl diphosphate = [GlcNAc-(1-&gt;4)-Mur2Ac(oyl-L-Ala-gamma-D-Glu-L-Lys-D-Ala-D-Ala)](n+1)-di-trans,octa-cis-undecaprenyl diphosphate + di-trans,octa-cis-undecaprenyl diphosphate + H(+)</text>
        <dbReference type="Rhea" id="RHEA:23708"/>
        <dbReference type="Rhea" id="RHEA-COMP:9602"/>
        <dbReference type="Rhea" id="RHEA-COMP:9603"/>
        <dbReference type="ChEBI" id="CHEBI:15378"/>
        <dbReference type="ChEBI" id="CHEBI:58405"/>
        <dbReference type="ChEBI" id="CHEBI:60033"/>
        <dbReference type="ChEBI" id="CHEBI:78435"/>
        <dbReference type="EC" id="2.4.99.28"/>
    </reaction>
</comment>
<evidence type="ECO:0000256" key="7">
    <source>
        <dbReference type="ARBA" id="ARBA00022801"/>
    </source>
</evidence>
<keyword evidence="15" id="KW-0472">Membrane</keyword>
<dbReference type="InterPro" id="IPR036950">
    <property type="entry name" value="PBP_transglycosylase"/>
</dbReference>
<dbReference type="GO" id="GO:0009252">
    <property type="term" value="P:peptidoglycan biosynthetic process"/>
    <property type="evidence" value="ECO:0007669"/>
    <property type="project" value="UniProtKB-KW"/>
</dbReference>
<evidence type="ECO:0000256" key="8">
    <source>
        <dbReference type="ARBA" id="ARBA00022960"/>
    </source>
</evidence>
<gene>
    <name evidence="18" type="ORF">FA707_05220</name>
</gene>
<feature type="compositionally biased region" description="Basic and acidic residues" evidence="14">
    <location>
        <begin position="686"/>
        <end position="733"/>
    </location>
</feature>
<keyword evidence="15" id="KW-1133">Transmembrane helix</keyword>
<dbReference type="InterPro" id="IPR001264">
    <property type="entry name" value="Glyco_trans_51"/>
</dbReference>
<organism evidence="18 19">
    <name type="scientific">Vagococcus zengguangii</name>
    <dbReference type="NCBI Taxonomy" id="2571750"/>
    <lineage>
        <taxon>Bacteria</taxon>
        <taxon>Bacillati</taxon>
        <taxon>Bacillota</taxon>
        <taxon>Bacilli</taxon>
        <taxon>Lactobacillales</taxon>
        <taxon>Enterococcaceae</taxon>
        <taxon>Vagococcus</taxon>
    </lineage>
</organism>
<comment type="catalytic activity">
    <reaction evidence="12">
        <text>Preferential cleavage: (Ac)2-L-Lys-D-Ala-|-D-Ala. Also transpeptidation of peptidyl-alanyl moieties that are N-acyl substituents of D-alanine.</text>
        <dbReference type="EC" id="3.4.16.4"/>
    </reaction>
</comment>
<sequence>MENNQQVSRTSTYHKQTKGPQKNKPTALKRTLLKMIGILGLIGFLAGLTGMALFVNYARQAPILDEKKLEGIKSSDLYDINNEVFYTLGSMKREVASSENIPIELKNAIISIEDKRFEKHIGVDPIRIFGALLSNITGSSSGLQGGSTLTQQLIKLSFFDTSAANQTVERKAQEAWMSVRLEREKSKDQIITYYINKVYMSNGVYGMKTAAKYYYDKSLDELSLAQTALFAGLPQAPSEYDPYINPEGAKRRRDLVLQQMYEDKVISKKDYQKAVDEPIDKDLIKHSDNSKEQQIVDNYVSEVIKEVKQKTDRDIYSEGLDVYTNIDLEAQEQLYNIVNTNEYIDFTNDDLQVAITVLDPNNGNIVSQIGNRKAPEDAQLTQNLATSDARDFASAMKPLNDYAPAIEYLNYSTGKIIVDEPYQYPGTDIDLMNYDNRYRGALTMREALIDSRNVPAAKTIREVGFDNVTKFQKKLNIYNENIGVVDSSAIHQEISSLKMAAAYAAFANGGKYYQPSYVNRIVFNDGSEEMYEDKGTRVMKDSTSYMITDMLKDVINRGTGRNAQIYGIYQAGKTGTSNYDEADEDKIKGDGVPNISFVGYTKEYVIAVWIGYEDFFQAIPESEQGIAMAIYRNMMSYLMNNVQSSDWDMPDSVVKYGSELFVKGYTWTQPTTPSYSSEPSYTPSSSKEKPESSVESEEKSSESEKDSSKSSEEKPESSIESEEKPDSSEEKPQSSEQPPASSEEPAPSTEKPAETQPSSEEKPADAAKADGSNQDDKD</sequence>
<evidence type="ECO:0000256" key="5">
    <source>
        <dbReference type="ARBA" id="ARBA00022676"/>
    </source>
</evidence>
<dbReference type="Proteomes" id="UP000298615">
    <property type="component" value="Chromosome"/>
</dbReference>
<keyword evidence="9" id="KW-0573">Peptidoglycan synthesis</keyword>
<feature type="region of interest" description="Disordered" evidence="14">
    <location>
        <begin position="667"/>
        <end position="778"/>
    </location>
</feature>
<feature type="domain" description="Penicillin-binding protein transpeptidase" evidence="16">
    <location>
        <begin position="354"/>
        <end position="614"/>
    </location>
</feature>
<keyword evidence="5" id="KW-0328">Glycosyltransferase</keyword>
<keyword evidence="11" id="KW-0961">Cell wall biogenesis/degradation</keyword>
<dbReference type="GO" id="GO:0008955">
    <property type="term" value="F:peptidoglycan glycosyltransferase activity"/>
    <property type="evidence" value="ECO:0007669"/>
    <property type="project" value="UniProtKB-EC"/>
</dbReference>
<reference evidence="18 19" key="1">
    <citation type="submission" date="2019-04" db="EMBL/GenBank/DDBJ databases">
        <title>Vagococcus sp. nov., isolated from faeces of yaks (Bos grunniens).</title>
        <authorList>
            <person name="Ge Y."/>
        </authorList>
    </citation>
    <scope>NUCLEOTIDE SEQUENCE [LARGE SCALE GENOMIC DNA]</scope>
    <source>
        <strain evidence="18 19">MN-17</strain>
    </source>
</reference>
<dbReference type="GO" id="GO:0006508">
    <property type="term" value="P:proteolysis"/>
    <property type="evidence" value="ECO:0007669"/>
    <property type="project" value="UniProtKB-KW"/>
</dbReference>
<dbReference type="PANTHER" id="PTHR32282:SF29">
    <property type="entry name" value="PENICILLIN-BINDING PROTEIN 1A"/>
    <property type="match status" value="1"/>
</dbReference>
<evidence type="ECO:0000313" key="19">
    <source>
        <dbReference type="Proteomes" id="UP000298615"/>
    </source>
</evidence>
<keyword evidence="8" id="KW-0133">Cell shape</keyword>
<evidence type="ECO:0000256" key="12">
    <source>
        <dbReference type="ARBA" id="ARBA00034000"/>
    </source>
</evidence>
<evidence type="ECO:0000313" key="18">
    <source>
        <dbReference type="EMBL" id="QCI86401.1"/>
    </source>
</evidence>
<proteinExistence type="inferred from homology"/>
<evidence type="ECO:0000256" key="2">
    <source>
        <dbReference type="ARBA" id="ARBA00007739"/>
    </source>
</evidence>
<comment type="similarity">
    <text evidence="2">In the N-terminal section; belongs to the glycosyltransferase 51 family.</text>
</comment>
<evidence type="ECO:0000259" key="17">
    <source>
        <dbReference type="Pfam" id="PF00912"/>
    </source>
</evidence>
<dbReference type="NCBIfam" id="TIGR02074">
    <property type="entry name" value="PBP_1a_fam"/>
    <property type="match status" value="1"/>
</dbReference>
<keyword evidence="19" id="KW-1185">Reference proteome</keyword>
<dbReference type="InterPro" id="IPR012338">
    <property type="entry name" value="Beta-lactam/transpept-like"/>
</dbReference>
<dbReference type="InterPro" id="IPR050396">
    <property type="entry name" value="Glycosyltr_51/Transpeptidase"/>
</dbReference>
<dbReference type="RefSeq" id="WP_136953232.1">
    <property type="nucleotide sequence ID" value="NZ_CP039712.1"/>
</dbReference>
<dbReference type="FunFam" id="1.10.3810.10:FF:000001">
    <property type="entry name" value="Penicillin-binding protein 1A"/>
    <property type="match status" value="1"/>
</dbReference>
<keyword evidence="4" id="KW-0645">Protease</keyword>